<evidence type="ECO:0000256" key="3">
    <source>
        <dbReference type="ARBA" id="ARBA00022448"/>
    </source>
</evidence>
<organism evidence="13 14">
    <name type="scientific">Micromonospora marina</name>
    <dbReference type="NCBI Taxonomy" id="307120"/>
    <lineage>
        <taxon>Bacteria</taxon>
        <taxon>Bacillati</taxon>
        <taxon>Actinomycetota</taxon>
        <taxon>Actinomycetes</taxon>
        <taxon>Micromonosporales</taxon>
        <taxon>Micromonosporaceae</taxon>
        <taxon>Micromonospora</taxon>
    </lineage>
</organism>
<evidence type="ECO:0000256" key="9">
    <source>
        <dbReference type="ARBA" id="ARBA00022989"/>
    </source>
</evidence>
<dbReference type="EMBL" id="FMCV01000004">
    <property type="protein sequence ID" value="SCE90266.1"/>
    <property type="molecule type" value="Genomic_DNA"/>
</dbReference>
<comment type="subcellular location">
    <subcellularLocation>
        <location evidence="1">Cell membrane</location>
        <topology evidence="1">Multi-pass membrane protein</topology>
    </subcellularLocation>
</comment>
<evidence type="ECO:0000256" key="8">
    <source>
        <dbReference type="ARBA" id="ARBA00022982"/>
    </source>
</evidence>
<proteinExistence type="inferred from homology"/>
<feature type="transmembrane region" description="Helical" evidence="12">
    <location>
        <begin position="82"/>
        <end position="99"/>
    </location>
</feature>
<dbReference type="PANTHER" id="PTHR43141:SF5">
    <property type="entry name" value="CYTOCHROME BD-I UBIQUINOL OXIDASE SUBUNIT 2"/>
    <property type="match status" value="1"/>
</dbReference>
<keyword evidence="10" id="KW-0408">Iron</keyword>
<dbReference type="AlphaFoldDB" id="A0A1C4W1X5"/>
<gene>
    <name evidence="13" type="ORF">GA0070215_104174</name>
</gene>
<evidence type="ECO:0000256" key="10">
    <source>
        <dbReference type="ARBA" id="ARBA00023004"/>
    </source>
</evidence>
<dbReference type="Pfam" id="PF02322">
    <property type="entry name" value="Cyt_bd_oxida_II"/>
    <property type="match status" value="1"/>
</dbReference>
<feature type="transmembrane region" description="Helical" evidence="12">
    <location>
        <begin position="221"/>
        <end position="241"/>
    </location>
</feature>
<evidence type="ECO:0000256" key="6">
    <source>
        <dbReference type="ARBA" id="ARBA00022692"/>
    </source>
</evidence>
<comment type="similarity">
    <text evidence="2">Belongs to the cytochrome ubiquinol oxidase subunit 2 family.</text>
</comment>
<reference evidence="14" key="1">
    <citation type="submission" date="2016-06" db="EMBL/GenBank/DDBJ databases">
        <authorList>
            <person name="Varghese N."/>
        </authorList>
    </citation>
    <scope>NUCLEOTIDE SEQUENCE [LARGE SCALE GENOMIC DNA]</scope>
    <source>
        <strain evidence="14">DSM 45555</strain>
    </source>
</reference>
<feature type="transmembrane region" description="Helical" evidence="12">
    <location>
        <begin position="297"/>
        <end position="320"/>
    </location>
</feature>
<evidence type="ECO:0000256" key="7">
    <source>
        <dbReference type="ARBA" id="ARBA00022723"/>
    </source>
</evidence>
<keyword evidence="3" id="KW-0813">Transport</keyword>
<dbReference type="InterPro" id="IPR003317">
    <property type="entry name" value="Cyt-d_oxidase_su2"/>
</dbReference>
<dbReference type="GO" id="GO:0070069">
    <property type="term" value="C:cytochrome complex"/>
    <property type="evidence" value="ECO:0007669"/>
    <property type="project" value="TreeGrafter"/>
</dbReference>
<keyword evidence="11 12" id="KW-0472">Membrane</keyword>
<dbReference type="GO" id="GO:0009055">
    <property type="term" value="F:electron transfer activity"/>
    <property type="evidence" value="ECO:0007669"/>
    <property type="project" value="TreeGrafter"/>
</dbReference>
<evidence type="ECO:0000313" key="13">
    <source>
        <dbReference type="EMBL" id="SCE90266.1"/>
    </source>
</evidence>
<evidence type="ECO:0000256" key="5">
    <source>
        <dbReference type="ARBA" id="ARBA00022617"/>
    </source>
</evidence>
<sequence length="332" mass="35799">MELTTVWFLLVAVLFTGYFILEGFDFGVGMLLPVLGRDDRQRRVLINTIGPVWDGNEVWLITAGGAMFAAFPEWYATLFSGFYLPLLLILLALIARGVAFEYRHKRPEASWKGRWDQAIFWGSAIPAVLWGVAFANIFRGVPLSADHEYVGGLLDLLHPYALLGGLTTLGLFLTHGAVFLALKTTGDIRERAGALAVKLGVGTAVAAVAFLSWSLTIRSSAAAVVLAVGAALALLGGLAAARVRREGWAFTGTAVAIALAVATLFAALFPNVMPSTLDAAGTLTATNAASTPYTLKIMTWVAVVFTPIVLAYQGWTYWVFRRRIGVQNIPQH</sequence>
<keyword evidence="7" id="KW-0479">Metal-binding</keyword>
<feature type="transmembrane region" description="Helical" evidence="12">
    <location>
        <begin position="119"/>
        <end position="138"/>
    </location>
</feature>
<keyword evidence="4" id="KW-1003">Cell membrane</keyword>
<keyword evidence="14" id="KW-1185">Reference proteome</keyword>
<evidence type="ECO:0000256" key="2">
    <source>
        <dbReference type="ARBA" id="ARBA00007543"/>
    </source>
</evidence>
<keyword evidence="6 12" id="KW-0812">Transmembrane</keyword>
<dbReference type="GO" id="GO:0005886">
    <property type="term" value="C:plasma membrane"/>
    <property type="evidence" value="ECO:0007669"/>
    <property type="project" value="UniProtKB-SubCell"/>
</dbReference>
<dbReference type="Proteomes" id="UP000198551">
    <property type="component" value="Unassembled WGS sequence"/>
</dbReference>
<dbReference type="PIRSF" id="PIRSF000267">
    <property type="entry name" value="Cyt_oxidse_sub2"/>
    <property type="match status" value="1"/>
</dbReference>
<keyword evidence="5" id="KW-0349">Heme</keyword>
<feature type="transmembrane region" description="Helical" evidence="12">
    <location>
        <begin position="6"/>
        <end position="36"/>
    </location>
</feature>
<dbReference type="GO" id="GO:0019646">
    <property type="term" value="P:aerobic electron transport chain"/>
    <property type="evidence" value="ECO:0007669"/>
    <property type="project" value="TreeGrafter"/>
</dbReference>
<feature type="transmembrane region" description="Helical" evidence="12">
    <location>
        <begin position="158"/>
        <end position="182"/>
    </location>
</feature>
<evidence type="ECO:0000313" key="14">
    <source>
        <dbReference type="Proteomes" id="UP000198551"/>
    </source>
</evidence>
<keyword evidence="8" id="KW-0249">Electron transport</keyword>
<evidence type="ECO:0000256" key="12">
    <source>
        <dbReference type="SAM" id="Phobius"/>
    </source>
</evidence>
<keyword evidence="9 12" id="KW-1133">Transmembrane helix</keyword>
<name>A0A1C4W1X5_9ACTN</name>
<dbReference type="GO" id="GO:0046872">
    <property type="term" value="F:metal ion binding"/>
    <property type="evidence" value="ECO:0007669"/>
    <property type="project" value="UniProtKB-KW"/>
</dbReference>
<dbReference type="RefSeq" id="WP_091043195.1">
    <property type="nucleotide sequence ID" value="NZ_FMCV01000004.1"/>
</dbReference>
<evidence type="ECO:0000256" key="1">
    <source>
        <dbReference type="ARBA" id="ARBA00004651"/>
    </source>
</evidence>
<protein>
    <submittedName>
        <fullName evidence="13">Cytochrome bd-I ubiquinol oxidase subunit 2 apoprotein</fullName>
    </submittedName>
</protein>
<dbReference type="GO" id="GO:0016682">
    <property type="term" value="F:oxidoreductase activity, acting on diphenols and related substances as donors, oxygen as acceptor"/>
    <property type="evidence" value="ECO:0007669"/>
    <property type="project" value="TreeGrafter"/>
</dbReference>
<evidence type="ECO:0000256" key="4">
    <source>
        <dbReference type="ARBA" id="ARBA00022475"/>
    </source>
</evidence>
<dbReference type="PANTHER" id="PTHR43141">
    <property type="entry name" value="CYTOCHROME BD2 SUBUNIT II"/>
    <property type="match status" value="1"/>
</dbReference>
<dbReference type="NCBIfam" id="TIGR00203">
    <property type="entry name" value="cydB"/>
    <property type="match status" value="1"/>
</dbReference>
<feature type="transmembrane region" description="Helical" evidence="12">
    <location>
        <begin position="194"/>
        <end position="215"/>
    </location>
</feature>
<feature type="transmembrane region" description="Helical" evidence="12">
    <location>
        <begin position="248"/>
        <end position="269"/>
    </location>
</feature>
<evidence type="ECO:0000256" key="11">
    <source>
        <dbReference type="ARBA" id="ARBA00023136"/>
    </source>
</evidence>
<accession>A0A1C4W1X5</accession>